<accession>A0A1I0P4W3</accession>
<evidence type="ECO:0000313" key="1">
    <source>
        <dbReference type="EMBL" id="SEW09369.1"/>
    </source>
</evidence>
<evidence type="ECO:0000313" key="2">
    <source>
        <dbReference type="Proteomes" id="UP000199373"/>
    </source>
</evidence>
<name>A0A1I0P4W3_9BACT</name>
<evidence type="ECO:0008006" key="3">
    <source>
        <dbReference type="Google" id="ProtNLM"/>
    </source>
</evidence>
<gene>
    <name evidence="1" type="ORF">SAMN04487850_1598</name>
</gene>
<keyword evidence="2" id="KW-1185">Reference proteome</keyword>
<dbReference type="AlphaFoldDB" id="A0A1I0P4W3"/>
<dbReference type="RefSeq" id="WP_143065754.1">
    <property type="nucleotide sequence ID" value="NZ_FOIQ01000003.1"/>
</dbReference>
<proteinExistence type="predicted"/>
<dbReference type="Proteomes" id="UP000199373">
    <property type="component" value="Unassembled WGS sequence"/>
</dbReference>
<organism evidence="1 2">
    <name type="scientific">Prevotella aff. ruminicola Tc2-24</name>
    <dbReference type="NCBI Taxonomy" id="81582"/>
    <lineage>
        <taxon>Bacteria</taxon>
        <taxon>Pseudomonadati</taxon>
        <taxon>Bacteroidota</taxon>
        <taxon>Bacteroidia</taxon>
        <taxon>Bacteroidales</taxon>
        <taxon>Prevotellaceae</taxon>
        <taxon>Prevotella</taxon>
    </lineage>
</organism>
<reference evidence="1 2" key="1">
    <citation type="submission" date="2016-10" db="EMBL/GenBank/DDBJ databases">
        <authorList>
            <person name="de Groot N.N."/>
        </authorList>
    </citation>
    <scope>NUCLEOTIDE SEQUENCE [LARGE SCALE GENOMIC DNA]</scope>
    <source>
        <strain evidence="1 2">TC2-24</strain>
    </source>
</reference>
<dbReference type="EMBL" id="FOIQ01000003">
    <property type="protein sequence ID" value="SEW09369.1"/>
    <property type="molecule type" value="Genomic_DNA"/>
</dbReference>
<sequence>MAFVSMLARPLYVMFLFVLAHKVMAQRQLVVANMESHVPVRDIKIYTDNQQETKSRWDGTFTLRDGYKRITFVHPDYVKRYVLTSELKSDTIFLIPNVNALKEVVIYGHRRFDERMSSMMTPSPQQLERDKLPKFVPQGINPVALIGFLYDVTLRKSVEERARRKRALKEVRRQEQLLQEKWDSLGIASK</sequence>
<protein>
    <recommendedName>
        <fullName evidence="3">CarboxypepD_reg-like domain-containing protein</fullName>
    </recommendedName>
</protein>